<dbReference type="InterPro" id="IPR012944">
    <property type="entry name" value="SusD_RagB_dom"/>
</dbReference>
<keyword evidence="4" id="KW-0472">Membrane</keyword>
<evidence type="ECO:0000256" key="2">
    <source>
        <dbReference type="ARBA" id="ARBA00006275"/>
    </source>
</evidence>
<keyword evidence="3" id="KW-0732">Signal</keyword>
<evidence type="ECO:0000259" key="7">
    <source>
        <dbReference type="Pfam" id="PF14322"/>
    </source>
</evidence>
<dbReference type="InterPro" id="IPR011990">
    <property type="entry name" value="TPR-like_helical_dom_sf"/>
</dbReference>
<keyword evidence="5" id="KW-0998">Cell outer membrane</keyword>
<evidence type="ECO:0000256" key="4">
    <source>
        <dbReference type="ARBA" id="ARBA00023136"/>
    </source>
</evidence>
<dbReference type="Gene3D" id="1.25.40.900">
    <property type="match status" value="1"/>
</dbReference>
<evidence type="ECO:0000256" key="5">
    <source>
        <dbReference type="ARBA" id="ARBA00023237"/>
    </source>
</evidence>
<feature type="domain" description="SusD-like N-terminal" evidence="7">
    <location>
        <begin position="100"/>
        <end position="231"/>
    </location>
</feature>
<name>A0AAI8C200_9FLAO</name>
<dbReference type="RefSeq" id="WP_058699091.1">
    <property type="nucleotide sequence ID" value="NZ_CP013690.1"/>
</dbReference>
<reference evidence="8 9" key="1">
    <citation type="journal article" date="2016" name="J. Zhejiang Univ. Sci. B">
        <title>Antibiotic resistance mechanisms of Myroides sp.</title>
        <authorList>
            <person name="Hu S."/>
            <person name="Yuan S."/>
            <person name="Qu H."/>
            <person name="Jiang T."/>
            <person name="Zhou Y."/>
            <person name="Wang M."/>
            <person name="Ming D."/>
        </authorList>
    </citation>
    <scope>NUCLEOTIDE SEQUENCE [LARGE SCALE GENOMIC DNA]</scope>
    <source>
        <strain evidence="8 9">PR63039</strain>
    </source>
</reference>
<comment type="subcellular location">
    <subcellularLocation>
        <location evidence="1">Cell outer membrane</location>
    </subcellularLocation>
</comment>
<accession>A0AAI8C200</accession>
<dbReference type="GO" id="GO:0009279">
    <property type="term" value="C:cell outer membrane"/>
    <property type="evidence" value="ECO:0007669"/>
    <property type="project" value="UniProtKB-SubCell"/>
</dbReference>
<dbReference type="SUPFAM" id="SSF48452">
    <property type="entry name" value="TPR-like"/>
    <property type="match status" value="1"/>
</dbReference>
<evidence type="ECO:0008006" key="10">
    <source>
        <dbReference type="Google" id="ProtNLM"/>
    </source>
</evidence>
<dbReference type="InterPro" id="IPR033985">
    <property type="entry name" value="SusD-like_N"/>
</dbReference>
<evidence type="ECO:0000259" key="6">
    <source>
        <dbReference type="Pfam" id="PF07980"/>
    </source>
</evidence>
<comment type="similarity">
    <text evidence="2">Belongs to the SusD family.</text>
</comment>
<evidence type="ECO:0000256" key="3">
    <source>
        <dbReference type="ARBA" id="ARBA00022729"/>
    </source>
</evidence>
<dbReference type="Pfam" id="PF14322">
    <property type="entry name" value="SusD-like_3"/>
    <property type="match status" value="1"/>
</dbReference>
<dbReference type="Proteomes" id="UP000069030">
    <property type="component" value="Chromosome"/>
</dbReference>
<dbReference type="AlphaFoldDB" id="A0AAI8C200"/>
<evidence type="ECO:0000313" key="8">
    <source>
        <dbReference type="EMBL" id="ALU25188.1"/>
    </source>
</evidence>
<evidence type="ECO:0000313" key="9">
    <source>
        <dbReference type="Proteomes" id="UP000069030"/>
    </source>
</evidence>
<evidence type="ECO:0000256" key="1">
    <source>
        <dbReference type="ARBA" id="ARBA00004442"/>
    </source>
</evidence>
<sequence>MKKKFSIFLIVGMITLTGGVLNSCSIEPSQSNYKDNTKDPIKNKYDMLASLNGSYARMTSASYYGRDIIAFSECRSSYMYSDDRTGRFGVVSAFSLNPTFAYPRDTWKQIYMVISNTNRILEAQVEDSPEVKNYRGQAYVIRALAHYDLLRLYGEQYVDGKGLNALGVPYKTSFKDIDEILSRPNVGENMNAIFADLNQGIDLLKDAKLGNGDKHRINLASTYGIKSRIALFFGKYDKSKYDIVIESSLLAINSSNVKVMSRSSFLDAYKGDGIMSNSLFELTQSGTDNKGNNSLYNIYVKKPDTGEGYGDLVWIEATKENIFPTKKNNVRIDDIRSAVVDTLKKNDVYRNIGKYTSRSSNIRMLRIEEIMLNYVEAALYGASNADMAKALDFFNQIVEERVLEGGIPKVYSTLSISEYKDERVKELMFEGFAYEDIMRWETKVNNPKLSENPDIPVKTIQFGDKLTVFPIPQSEINVSKVEQNQAYK</sequence>
<dbReference type="EMBL" id="CP013690">
    <property type="protein sequence ID" value="ALU25188.1"/>
    <property type="molecule type" value="Genomic_DNA"/>
</dbReference>
<protein>
    <recommendedName>
        <fullName evidence="10">Carbohydrate-binding protein SusD</fullName>
    </recommendedName>
</protein>
<dbReference type="KEGG" id="mod:AS202_03005"/>
<organism evidence="8 9">
    <name type="scientific">Myroides odoratimimus</name>
    <dbReference type="NCBI Taxonomy" id="76832"/>
    <lineage>
        <taxon>Bacteria</taxon>
        <taxon>Pseudomonadati</taxon>
        <taxon>Bacteroidota</taxon>
        <taxon>Flavobacteriia</taxon>
        <taxon>Flavobacteriales</taxon>
        <taxon>Flavobacteriaceae</taxon>
        <taxon>Myroides</taxon>
    </lineage>
</organism>
<gene>
    <name evidence="8" type="ORF">AS202_03005</name>
</gene>
<proteinExistence type="inferred from homology"/>
<dbReference type="Pfam" id="PF07980">
    <property type="entry name" value="SusD_RagB"/>
    <property type="match status" value="1"/>
</dbReference>
<feature type="domain" description="RagB/SusD" evidence="6">
    <location>
        <begin position="344"/>
        <end position="486"/>
    </location>
</feature>
<dbReference type="Gene3D" id="2.20.20.130">
    <property type="match status" value="1"/>
</dbReference>
<dbReference type="Gene3D" id="1.25.40.390">
    <property type="match status" value="1"/>
</dbReference>